<dbReference type="GeneID" id="40078376"/>
<accession>A0A0U4JAF7</accession>
<name>A0A0U4JAF7_9CAUD</name>
<dbReference type="Proteomes" id="UP000226397">
    <property type="component" value="Segment"/>
</dbReference>
<reference evidence="1 2" key="1">
    <citation type="submission" date="2015-11" db="EMBL/GenBank/DDBJ databases">
        <authorList>
            <person name="Prout A."/>
            <person name="Gambrah E.F."/>
            <person name="Jacobs-Sera D."/>
            <person name="Guerrero C.A."/>
            <person name="Bowman C.A."/>
            <person name="Russell D.A."/>
            <person name="Pope W.H."/>
            <person name="Hatfull G.F."/>
        </authorList>
    </citation>
    <scope>NUCLEOTIDE SEQUENCE [LARGE SCALE GENOMIC DNA]</scope>
</reference>
<keyword evidence="2" id="KW-1185">Reference proteome</keyword>
<gene>
    <name evidence="1" type="primary">18</name>
    <name evidence="1" type="ORF">DRROBERT_18</name>
</gene>
<evidence type="ECO:0000313" key="1">
    <source>
        <dbReference type="EMBL" id="ALY08805.1"/>
    </source>
</evidence>
<dbReference type="EMBL" id="KU160643">
    <property type="protein sequence ID" value="ALY08805.1"/>
    <property type="molecule type" value="Genomic_DNA"/>
</dbReference>
<dbReference type="KEGG" id="vg:40078376"/>
<dbReference type="RefSeq" id="YP_009602515.1">
    <property type="nucleotide sequence ID" value="NC_041939.1"/>
</dbReference>
<dbReference type="OrthoDB" id="4760at10239"/>
<protein>
    <submittedName>
        <fullName evidence="1">Minor tail protein</fullName>
    </submittedName>
</protein>
<proteinExistence type="predicted"/>
<organism evidence="1 2">
    <name type="scientific">Arthrobacter phage DrRobert</name>
    <dbReference type="NCBI Taxonomy" id="1772296"/>
    <lineage>
        <taxon>Viruses</taxon>
        <taxon>Duplodnaviria</taxon>
        <taxon>Heunggongvirae</taxon>
        <taxon>Uroviricota</taxon>
        <taxon>Caudoviricetes</taxon>
        <taxon>Korravirus</taxon>
        <taxon>Korravirus drrobert</taxon>
    </lineage>
</organism>
<sequence>MTTKRGLFVPVASGNVGTTPAEARLALGATLIENAPGVPRSGVMETGDVTLVYGSGASMTYYIDPAHFVVHRTQGEGAYVFMNEGIQTVAASAAPGTNSRIDLIWVKQNDVAKGDANNLAVPGVTVGTTAAVPTAPYGSVPAGALVLAEAVVSAGQTLASQASYTQVFSYTATRGSLIKVRSKADRDLITTPVVGQCVMRLDRNNHVQQWNGSAWKYISTPERYYADPATFSTTSNASDKVIGIVSAAPTRSYATVVRVNGRLTVSSGAIGSGSLKLRTCVSAGVELVDDAQAKSFVSFGPPGSYWLTGNMETDWIAIAANVSPRARIWTQVFAGAVAHAASNDRKHNHLWCEVLPADD</sequence>
<evidence type="ECO:0000313" key="2">
    <source>
        <dbReference type="Proteomes" id="UP000226397"/>
    </source>
</evidence>